<evidence type="ECO:0000256" key="5">
    <source>
        <dbReference type="PIRSR" id="PIRSR607702-1"/>
    </source>
</evidence>
<dbReference type="GO" id="GO:0101006">
    <property type="term" value="F:protein histidine phosphatase activity"/>
    <property type="evidence" value="ECO:0007669"/>
    <property type="project" value="TreeGrafter"/>
</dbReference>
<dbReference type="GO" id="GO:0007548">
    <property type="term" value="P:sex differentiation"/>
    <property type="evidence" value="ECO:0007669"/>
    <property type="project" value="UniProtKB-KW"/>
</dbReference>
<feature type="coiled-coil region" evidence="7">
    <location>
        <begin position="245"/>
        <end position="272"/>
    </location>
</feature>
<feature type="compositionally biased region" description="Low complexity" evidence="8">
    <location>
        <begin position="130"/>
        <end position="143"/>
    </location>
</feature>
<reference evidence="9" key="1">
    <citation type="submission" date="2013-10" db="EMBL/GenBank/DDBJ databases">
        <title>Genomic analysis of the causative agents of coccidiosis in chickens.</title>
        <authorList>
            <person name="Reid A.J."/>
            <person name="Blake D."/>
            <person name="Billington K."/>
            <person name="Browne H."/>
            <person name="Dunn M."/>
            <person name="Hung S."/>
            <person name="Kawahara F."/>
            <person name="Miranda-Saavedra D."/>
            <person name="Mourier T."/>
            <person name="Nagra H."/>
            <person name="Otto T.D."/>
            <person name="Rawlings N."/>
            <person name="Sanchez A."/>
            <person name="Sanders M."/>
            <person name="Subramaniam C."/>
            <person name="Tay Y."/>
            <person name="Dear P."/>
            <person name="Doerig C."/>
            <person name="Gruber A."/>
            <person name="Parkinson J."/>
            <person name="Shirley M."/>
            <person name="Wan K.L."/>
            <person name="Berriman M."/>
            <person name="Tomley F."/>
            <person name="Pain A."/>
        </authorList>
    </citation>
    <scope>NUCLEOTIDE SEQUENCE [LARGE SCALE GENOMIC DNA]</scope>
    <source>
        <strain evidence="9">Houghton</strain>
    </source>
</reference>
<dbReference type="PANTHER" id="PTHR12258:SF5">
    <property type="entry name" value="BCDNA.GH02250-RELATED"/>
    <property type="match status" value="1"/>
</dbReference>
<dbReference type="SUPFAM" id="SSF143724">
    <property type="entry name" value="PHP14-like"/>
    <property type="match status" value="1"/>
</dbReference>
<feature type="active site" description="Proton acceptor" evidence="5">
    <location>
        <position position="322"/>
    </location>
</feature>
<accession>U6LGD4</accession>
<dbReference type="PANTHER" id="PTHR12258">
    <property type="entry name" value="JANUS-A/JANUS-B"/>
    <property type="match status" value="1"/>
</dbReference>
<dbReference type="InterPro" id="IPR038596">
    <property type="entry name" value="Janus_sf"/>
</dbReference>
<feature type="region of interest" description="Disordered" evidence="8">
    <location>
        <begin position="111"/>
        <end position="188"/>
    </location>
</feature>
<evidence type="ECO:0000256" key="6">
    <source>
        <dbReference type="PIRSR" id="PIRSR607702-2"/>
    </source>
</evidence>
<keyword evidence="3" id="KW-0221">Differentiation</keyword>
<feature type="binding site" evidence="6">
    <location>
        <position position="294"/>
    </location>
    <ligand>
        <name>substrate</name>
    </ligand>
</feature>
<dbReference type="Gene3D" id="3.50.20.20">
    <property type="entry name" value="Janus/Ocnus"/>
    <property type="match status" value="1"/>
</dbReference>
<organism evidence="9 10">
    <name type="scientific">Eimeria brunetti</name>
    <dbReference type="NCBI Taxonomy" id="51314"/>
    <lineage>
        <taxon>Eukaryota</taxon>
        <taxon>Sar</taxon>
        <taxon>Alveolata</taxon>
        <taxon>Apicomplexa</taxon>
        <taxon>Conoidasida</taxon>
        <taxon>Coccidia</taxon>
        <taxon>Eucoccidiorida</taxon>
        <taxon>Eimeriorina</taxon>
        <taxon>Eimeriidae</taxon>
        <taxon>Eimeria</taxon>
    </lineage>
</organism>
<gene>
    <name evidence="9" type="ORF">EBH_0016860</name>
</gene>
<proteinExistence type="inferred from homology"/>
<protein>
    <submittedName>
        <fullName evidence="9">14 kDa phosphohistidine phosphatase, putative</fullName>
    </submittedName>
</protein>
<comment type="function">
    <text evidence="1">JanA and janB regulate somatic sex differentiation.</text>
</comment>
<evidence type="ECO:0000256" key="8">
    <source>
        <dbReference type="SAM" id="MobiDB-lite"/>
    </source>
</evidence>
<dbReference type="InterPro" id="IPR007702">
    <property type="entry name" value="Janus"/>
</dbReference>
<dbReference type="EMBL" id="HG710790">
    <property type="protein sequence ID" value="CDJ47614.1"/>
    <property type="molecule type" value="Genomic_DNA"/>
</dbReference>
<dbReference type="GO" id="GO:0005829">
    <property type="term" value="C:cytosol"/>
    <property type="evidence" value="ECO:0007669"/>
    <property type="project" value="TreeGrafter"/>
</dbReference>
<dbReference type="OrthoDB" id="10249612at2759"/>
<evidence type="ECO:0000256" key="3">
    <source>
        <dbReference type="ARBA" id="ARBA00022782"/>
    </source>
</evidence>
<evidence type="ECO:0000313" key="10">
    <source>
        <dbReference type="Proteomes" id="UP000030750"/>
    </source>
</evidence>
<keyword evidence="4" id="KW-0726">Sexual differentiation</keyword>
<evidence type="ECO:0000256" key="1">
    <source>
        <dbReference type="ARBA" id="ARBA00002508"/>
    </source>
</evidence>
<comment type="similarity">
    <text evidence="2">Belongs to the janus family.</text>
</comment>
<dbReference type="Proteomes" id="UP000030750">
    <property type="component" value="Unassembled WGS sequence"/>
</dbReference>
<evidence type="ECO:0000313" key="9">
    <source>
        <dbReference type="EMBL" id="CDJ47614.1"/>
    </source>
</evidence>
<dbReference type="AlphaFoldDB" id="U6LGD4"/>
<dbReference type="Pfam" id="PF05005">
    <property type="entry name" value="Ocnus"/>
    <property type="match status" value="1"/>
</dbReference>
<reference evidence="9" key="2">
    <citation type="submission" date="2013-10" db="EMBL/GenBank/DDBJ databases">
        <authorList>
            <person name="Aslett M."/>
        </authorList>
    </citation>
    <scope>NUCLEOTIDE SEQUENCE [LARGE SCALE GENOMIC DNA]</scope>
    <source>
        <strain evidence="9">Houghton</strain>
    </source>
</reference>
<evidence type="ECO:0000256" key="7">
    <source>
        <dbReference type="SAM" id="Coils"/>
    </source>
</evidence>
<name>U6LGD4_9EIME</name>
<dbReference type="GO" id="GO:0030154">
    <property type="term" value="P:cell differentiation"/>
    <property type="evidence" value="ECO:0007669"/>
    <property type="project" value="UniProtKB-KW"/>
</dbReference>
<sequence length="395" mass="43554">MTGTLRTFGGIPRRFIWRSSENIKTSFIFAFQGSVSKQVKPQGMRWLAHPSTVSSLFDYRRPVGNWHMLPSLFPSNLNCSRDKRPNCTAVLRTVDSAKRLAVETREDTFSLPLADGETEAGAVEGRRTSNSDSGIEASSSSCSGDGLTVAKRQHADDSATTQNKWSCSRSRNSCSSTSSSGPPTTRNSSLVLKALQISHARRVAKMEGSKQPQRSAEEVELALEVLNDELAGASPLDRPSLELATQALTDRLVELKKQQRQAENSAEAAEGTKQSTHEYSSSLEAVIVGDGRQKYTLIRIPKQDDMHADIYLVRGDPKAEYHYQTAIETLNALQSRNILSDVLGGGRMDVLRAEKKVEIYGYSYQYGAADHSITAKMMKEHLGDEFIVSFGNYGY</sequence>
<feature type="compositionally biased region" description="Low complexity" evidence="8">
    <location>
        <begin position="166"/>
        <end position="188"/>
    </location>
</feature>
<keyword evidence="10" id="KW-1185">Reference proteome</keyword>
<dbReference type="VEuPathDB" id="ToxoDB:EBH_0016860"/>
<evidence type="ECO:0000256" key="4">
    <source>
        <dbReference type="ARBA" id="ARBA00022928"/>
    </source>
</evidence>
<evidence type="ECO:0000256" key="2">
    <source>
        <dbReference type="ARBA" id="ARBA00010971"/>
    </source>
</evidence>
<keyword evidence="7" id="KW-0175">Coiled coil</keyword>